<dbReference type="InterPro" id="IPR035906">
    <property type="entry name" value="MetI-like_sf"/>
</dbReference>
<evidence type="ECO:0000313" key="11">
    <source>
        <dbReference type="EMBL" id="GAA0745341.1"/>
    </source>
</evidence>
<gene>
    <name evidence="11" type="ORF">GCM10009107_11620</name>
</gene>
<keyword evidence="8 9" id="KW-0472">Membrane</keyword>
<evidence type="ECO:0000256" key="8">
    <source>
        <dbReference type="ARBA" id="ARBA00023136"/>
    </source>
</evidence>
<dbReference type="Pfam" id="PF00528">
    <property type="entry name" value="BPD_transp_1"/>
    <property type="match status" value="1"/>
</dbReference>
<feature type="transmembrane region" description="Helical" evidence="9">
    <location>
        <begin position="383"/>
        <end position="401"/>
    </location>
</feature>
<dbReference type="InterPro" id="IPR050366">
    <property type="entry name" value="BP-dependent_transpt_permease"/>
</dbReference>
<keyword evidence="6" id="KW-0653">Protein transport</keyword>
<feature type="transmembrane region" description="Helical" evidence="9">
    <location>
        <begin position="159"/>
        <end position="181"/>
    </location>
</feature>
<evidence type="ECO:0000256" key="2">
    <source>
        <dbReference type="ARBA" id="ARBA00022448"/>
    </source>
</evidence>
<comment type="subcellular location">
    <subcellularLocation>
        <location evidence="1 9">Cell membrane</location>
        <topology evidence="1 9">Multi-pass membrane protein</topology>
    </subcellularLocation>
</comment>
<comment type="caution">
    <text evidence="11">The sequence shown here is derived from an EMBL/GenBank/DDBJ whole genome shotgun (WGS) entry which is preliminary data.</text>
</comment>
<evidence type="ECO:0000259" key="10">
    <source>
        <dbReference type="PROSITE" id="PS50928"/>
    </source>
</evidence>
<keyword evidence="12" id="KW-1185">Reference proteome</keyword>
<evidence type="ECO:0000313" key="12">
    <source>
        <dbReference type="Proteomes" id="UP001500279"/>
    </source>
</evidence>
<dbReference type="CDD" id="cd06261">
    <property type="entry name" value="TM_PBP2"/>
    <property type="match status" value="1"/>
</dbReference>
<evidence type="ECO:0000256" key="3">
    <source>
        <dbReference type="ARBA" id="ARBA00022475"/>
    </source>
</evidence>
<dbReference type="PANTHER" id="PTHR43386">
    <property type="entry name" value="OLIGOPEPTIDE TRANSPORT SYSTEM PERMEASE PROTEIN APPC"/>
    <property type="match status" value="1"/>
</dbReference>
<dbReference type="Gene3D" id="1.10.3720.10">
    <property type="entry name" value="MetI-like"/>
    <property type="match status" value="1"/>
</dbReference>
<proteinExistence type="inferred from homology"/>
<dbReference type="RefSeq" id="WP_141285840.1">
    <property type="nucleotide sequence ID" value="NZ_BAAAEW010000006.1"/>
</dbReference>
<feature type="transmembrane region" description="Helical" evidence="9">
    <location>
        <begin position="46"/>
        <end position="63"/>
    </location>
</feature>
<evidence type="ECO:0000256" key="7">
    <source>
        <dbReference type="ARBA" id="ARBA00022989"/>
    </source>
</evidence>
<name>A0ABN1JRP8_9BURK</name>
<reference evidence="11 12" key="1">
    <citation type="journal article" date="2019" name="Int. J. Syst. Evol. Microbiol.">
        <title>The Global Catalogue of Microorganisms (GCM) 10K type strain sequencing project: providing services to taxonomists for standard genome sequencing and annotation.</title>
        <authorList>
            <consortium name="The Broad Institute Genomics Platform"/>
            <consortium name="The Broad Institute Genome Sequencing Center for Infectious Disease"/>
            <person name="Wu L."/>
            <person name="Ma J."/>
        </authorList>
    </citation>
    <scope>NUCLEOTIDE SEQUENCE [LARGE SCALE GENOMIC DNA]</scope>
    <source>
        <strain evidence="11 12">JCM 15503</strain>
    </source>
</reference>
<evidence type="ECO:0000256" key="1">
    <source>
        <dbReference type="ARBA" id="ARBA00004651"/>
    </source>
</evidence>
<dbReference type="PROSITE" id="PS50928">
    <property type="entry name" value="ABC_TM1"/>
    <property type="match status" value="1"/>
</dbReference>
<keyword evidence="3" id="KW-1003">Cell membrane</keyword>
<feature type="transmembrane region" description="Helical" evidence="9">
    <location>
        <begin position="251"/>
        <end position="274"/>
    </location>
</feature>
<protein>
    <submittedName>
        <fullName evidence="11">ABC transporter permease</fullName>
    </submittedName>
</protein>
<feature type="transmembrane region" description="Helical" evidence="9">
    <location>
        <begin position="435"/>
        <end position="458"/>
    </location>
</feature>
<feature type="domain" description="ABC transmembrane type-1" evidence="10">
    <location>
        <begin position="248"/>
        <end position="458"/>
    </location>
</feature>
<keyword evidence="7 9" id="KW-1133">Transmembrane helix</keyword>
<feature type="transmembrane region" description="Helical" evidence="9">
    <location>
        <begin position="286"/>
        <end position="309"/>
    </location>
</feature>
<evidence type="ECO:0000256" key="9">
    <source>
        <dbReference type="RuleBase" id="RU363032"/>
    </source>
</evidence>
<keyword evidence="2 9" id="KW-0813">Transport</keyword>
<organism evidence="11 12">
    <name type="scientific">Ideonella azotifigens</name>
    <dbReference type="NCBI Taxonomy" id="513160"/>
    <lineage>
        <taxon>Bacteria</taxon>
        <taxon>Pseudomonadati</taxon>
        <taxon>Pseudomonadota</taxon>
        <taxon>Betaproteobacteria</taxon>
        <taxon>Burkholderiales</taxon>
        <taxon>Sphaerotilaceae</taxon>
        <taxon>Ideonella</taxon>
    </lineage>
</organism>
<accession>A0ABN1JRP8</accession>
<evidence type="ECO:0000256" key="6">
    <source>
        <dbReference type="ARBA" id="ARBA00022927"/>
    </source>
</evidence>
<feature type="transmembrane region" description="Helical" evidence="9">
    <location>
        <begin position="207"/>
        <end position="231"/>
    </location>
</feature>
<dbReference type="InterPro" id="IPR000515">
    <property type="entry name" value="MetI-like"/>
</dbReference>
<keyword evidence="5" id="KW-0571">Peptide transport</keyword>
<evidence type="ECO:0000256" key="5">
    <source>
        <dbReference type="ARBA" id="ARBA00022856"/>
    </source>
</evidence>
<keyword evidence="4 9" id="KW-0812">Transmembrane</keyword>
<comment type="similarity">
    <text evidence="9">Belongs to the binding-protein-dependent transport system permease family.</text>
</comment>
<dbReference type="EMBL" id="BAAAEW010000006">
    <property type="protein sequence ID" value="GAA0745341.1"/>
    <property type="molecule type" value="Genomic_DNA"/>
</dbReference>
<dbReference type="SUPFAM" id="SSF161098">
    <property type="entry name" value="MetI-like"/>
    <property type="match status" value="1"/>
</dbReference>
<feature type="transmembrane region" description="Helical" evidence="9">
    <location>
        <begin position="6"/>
        <end position="26"/>
    </location>
</feature>
<dbReference type="Proteomes" id="UP001500279">
    <property type="component" value="Unassembled WGS sequence"/>
</dbReference>
<dbReference type="PANTHER" id="PTHR43386:SF24">
    <property type="entry name" value="OLIGOPEPTIDE TRANSPORT SYSTEM PERMEASE PROTEIN AMID"/>
    <property type="match status" value="1"/>
</dbReference>
<sequence>MGFKLVILWTDIALWLMALSVAVYAVRLRGLPQSRSKWQRVLHDPAALSAGFVLLLFVLVTLLDSVHFRRTLPTNPATVSTGHAVYYDATTSSLLDEALHHLRATREATYSAPLATHAHTRDAVTVNGEIQRIYPRLQFGGAHLADTVRDWAGDVTRRVLAGLGIGLLAFVGLAVALAATLRRAHGGLGPAWQALWRGHTALPLRPLLATLMALCAVIGPVTALAGGYHVMGTDRTGNDVLLLALKSVRTAFVIGALSTLATLPLAIVLGVLAGYFKGWVDEVIQYLYTTLSSVPSVLLIAACVLMVQVFLDKNPDLFETGLERADLKTFLLCVILGLTGWATLCRLVRAETLKLRELDFVQAATAFGVSHWRIMARHIVPNVMHLVLITTVLSFSDLILYEAVLTYVGVGVDPSTSSFGGMINLARNEMSRDPVVWWSFSAAFFFMVTLVLAANLFADGVRDAFDPRARAFRVRLVPKKPTIA</sequence>
<evidence type="ECO:0000256" key="4">
    <source>
        <dbReference type="ARBA" id="ARBA00022692"/>
    </source>
</evidence>